<dbReference type="Gene3D" id="1.10.10.60">
    <property type="entry name" value="Homeodomain-like"/>
    <property type="match status" value="1"/>
</dbReference>
<evidence type="ECO:0000259" key="4">
    <source>
        <dbReference type="PROSITE" id="PS01124"/>
    </source>
</evidence>
<dbReference type="InterPro" id="IPR009057">
    <property type="entry name" value="Homeodomain-like_sf"/>
</dbReference>
<dbReference type="EMBL" id="PYGD01000002">
    <property type="protein sequence ID" value="PSK93442.1"/>
    <property type="molecule type" value="Genomic_DNA"/>
</dbReference>
<dbReference type="SMART" id="SM00342">
    <property type="entry name" value="HTH_ARAC"/>
    <property type="match status" value="1"/>
</dbReference>
<dbReference type="GO" id="GO:0003700">
    <property type="term" value="F:DNA-binding transcription factor activity"/>
    <property type="evidence" value="ECO:0007669"/>
    <property type="project" value="InterPro"/>
</dbReference>
<dbReference type="AlphaFoldDB" id="A0A2P8D8A5"/>
<evidence type="ECO:0000313" key="5">
    <source>
        <dbReference type="EMBL" id="PSK93442.1"/>
    </source>
</evidence>
<keyword evidence="2" id="KW-0238">DNA-binding</keyword>
<evidence type="ECO:0000256" key="1">
    <source>
        <dbReference type="ARBA" id="ARBA00023015"/>
    </source>
</evidence>
<evidence type="ECO:0000313" key="6">
    <source>
        <dbReference type="Proteomes" id="UP000240572"/>
    </source>
</evidence>
<feature type="domain" description="HTH araC/xylS-type" evidence="4">
    <location>
        <begin position="97"/>
        <end position="178"/>
    </location>
</feature>
<gene>
    <name evidence="5" type="ORF">B0I18_102412</name>
</gene>
<sequence>MGTKLMIKNMVCDRCIMAVQAVLQEMGLQVRHIDLGTVQLYEDNLEPPRMQELAGSLEALGFALIADRKAQIIEAIKVGLIGLIHHRNDEGKVKYSEYLTRLLQLDYPYLSKVFSEHEGITIEQYTIQQKIEKVKEWISYGEWSLSEIAWRLNYSSTAALSSQFKKVTGMTPSAYRDCGRNGRKTLDKVNKPGTGIL</sequence>
<keyword evidence="6" id="KW-1185">Reference proteome</keyword>
<keyword evidence="3" id="KW-0804">Transcription</keyword>
<dbReference type="OrthoDB" id="952277at2"/>
<dbReference type="GO" id="GO:0043565">
    <property type="term" value="F:sequence-specific DNA binding"/>
    <property type="evidence" value="ECO:0007669"/>
    <property type="project" value="InterPro"/>
</dbReference>
<reference evidence="5 6" key="1">
    <citation type="submission" date="2018-03" db="EMBL/GenBank/DDBJ databases">
        <title>Genomic Encyclopedia of Type Strains, Phase III (KMG-III): the genomes of soil and plant-associated and newly described type strains.</title>
        <authorList>
            <person name="Whitman W."/>
        </authorList>
    </citation>
    <scope>NUCLEOTIDE SEQUENCE [LARGE SCALE GENOMIC DNA]</scope>
    <source>
        <strain evidence="5 6">CGMCC 1.12700</strain>
    </source>
</reference>
<organism evidence="5 6">
    <name type="scientific">Taibaiella chishuiensis</name>
    <dbReference type="NCBI Taxonomy" id="1434707"/>
    <lineage>
        <taxon>Bacteria</taxon>
        <taxon>Pseudomonadati</taxon>
        <taxon>Bacteroidota</taxon>
        <taxon>Chitinophagia</taxon>
        <taxon>Chitinophagales</taxon>
        <taxon>Chitinophagaceae</taxon>
        <taxon>Taibaiella</taxon>
    </lineage>
</organism>
<dbReference type="Pfam" id="PF12833">
    <property type="entry name" value="HTH_18"/>
    <property type="match status" value="1"/>
</dbReference>
<dbReference type="RefSeq" id="WP_106522443.1">
    <property type="nucleotide sequence ID" value="NZ_PYGD01000002.1"/>
</dbReference>
<dbReference type="PROSITE" id="PS01124">
    <property type="entry name" value="HTH_ARAC_FAMILY_2"/>
    <property type="match status" value="1"/>
</dbReference>
<keyword evidence="1" id="KW-0805">Transcription regulation</keyword>
<evidence type="ECO:0000256" key="3">
    <source>
        <dbReference type="ARBA" id="ARBA00023163"/>
    </source>
</evidence>
<dbReference type="InterPro" id="IPR018062">
    <property type="entry name" value="HTH_AraC-typ_CS"/>
</dbReference>
<dbReference type="InterPro" id="IPR018060">
    <property type="entry name" value="HTH_AraC"/>
</dbReference>
<comment type="caution">
    <text evidence="5">The sequence shown here is derived from an EMBL/GenBank/DDBJ whole genome shotgun (WGS) entry which is preliminary data.</text>
</comment>
<dbReference type="PANTHER" id="PTHR43280:SF2">
    <property type="entry name" value="HTH-TYPE TRANSCRIPTIONAL REGULATOR EXSA"/>
    <property type="match status" value="1"/>
</dbReference>
<protein>
    <submittedName>
        <fullName evidence="5">Helix-turn-helix protein</fullName>
    </submittedName>
</protein>
<dbReference type="SUPFAM" id="SSF46689">
    <property type="entry name" value="Homeodomain-like"/>
    <property type="match status" value="1"/>
</dbReference>
<dbReference type="Proteomes" id="UP000240572">
    <property type="component" value="Unassembled WGS sequence"/>
</dbReference>
<evidence type="ECO:0000256" key="2">
    <source>
        <dbReference type="ARBA" id="ARBA00023125"/>
    </source>
</evidence>
<name>A0A2P8D8A5_9BACT</name>
<dbReference type="PROSITE" id="PS00041">
    <property type="entry name" value="HTH_ARAC_FAMILY_1"/>
    <property type="match status" value="1"/>
</dbReference>
<proteinExistence type="predicted"/>
<dbReference type="Gene3D" id="3.30.70.100">
    <property type="match status" value="1"/>
</dbReference>
<accession>A0A2P8D8A5</accession>
<dbReference type="PANTHER" id="PTHR43280">
    <property type="entry name" value="ARAC-FAMILY TRANSCRIPTIONAL REGULATOR"/>
    <property type="match status" value="1"/>
</dbReference>